<evidence type="ECO:0000313" key="1">
    <source>
        <dbReference type="EMBL" id="AAQ21639.1"/>
    </source>
</evidence>
<dbReference type="KEGG" id="vg:1725044"/>
<dbReference type="PANTHER" id="PTHR11183">
    <property type="entry name" value="GLYCOGENIN SUBFAMILY MEMBER"/>
    <property type="match status" value="1"/>
</dbReference>
<protein>
    <submittedName>
        <fullName evidence="1">p13</fullName>
    </submittedName>
</protein>
<dbReference type="InterPro" id="IPR002495">
    <property type="entry name" value="Glyco_trans_8"/>
</dbReference>
<sequence>MKCAYVTLVMLGNGYVKGAVALAKSLLKSGTVHDIVCLVTDDVTKIQDLKKVFTHVFVVSYLYFDCGKMLTERQRQLYSKWINFSFTKWRCLELTMYDKCIYLDADQIVLRNIDHLLRHDYAICFNYNYNSSYKVFKYGDIIDCNVQKFIMENYNLLGFTGTFVFIPSLKLLSTITSLLTPTNKLIAQDNKYHNGFDEIVLAEAFIKNNINITQLTPMYIWNAGDYNTLKENDQPYVINFYGDRKPWVVNKTNKNYMDIFIWKYFYHSKV</sequence>
<dbReference type="Proteomes" id="UP000203359">
    <property type="component" value="Segment"/>
</dbReference>
<evidence type="ECO:0000313" key="2">
    <source>
        <dbReference type="Proteomes" id="UP000203359"/>
    </source>
</evidence>
<reference evidence="1 2" key="3">
    <citation type="journal article" date="2002" name="J. Gen. Virol.">
        <title>The expansion of a hypervariable, non-hr ori-like region in the genome of Cryptophlebia leucotreta granulovirus provides in vivo evidence for the utilization of baculovirus non-hr oris during replication.</title>
        <authorList>
            <person name="Jehle J.A."/>
        </authorList>
    </citation>
    <scope>NUCLEOTIDE SEQUENCE [LARGE SCALE GENOMIC DNA]</scope>
    <source>
        <strain evidence="1">CV3</strain>
    </source>
</reference>
<dbReference type="EMBL" id="AY229987">
    <property type="protein sequence ID" value="AAQ21639.1"/>
    <property type="molecule type" value="Genomic_DNA"/>
</dbReference>
<keyword evidence="2" id="KW-1185">Reference proteome</keyword>
<dbReference type="OrthoDB" id="8852at10239"/>
<dbReference type="InterPro" id="IPR050587">
    <property type="entry name" value="GNT1/Glycosyltrans_8"/>
</dbReference>
<reference evidence="1 2" key="4">
    <citation type="journal article" date="2003" name="Virology">
        <title>The genome of the Cryptophlebia leucotreta granulovirus.</title>
        <authorList>
            <person name="Lange M."/>
            <person name="Jehle J.A."/>
        </authorList>
    </citation>
    <scope>NUCLEOTIDE SEQUENCE [LARGE SCALE GENOMIC DNA]</scope>
    <source>
        <strain evidence="1">CV3</strain>
    </source>
</reference>
<name>Q7T5P5_GVCL</name>
<accession>Q7T5P5</accession>
<dbReference type="GeneID" id="1725044"/>
<dbReference type="Pfam" id="PF01501">
    <property type="entry name" value="Glyco_transf_8"/>
    <property type="match status" value="1"/>
</dbReference>
<dbReference type="RefSeq" id="NP_891891.1">
    <property type="nucleotide sequence ID" value="NC_005068.1"/>
</dbReference>
<dbReference type="InterPro" id="IPR029044">
    <property type="entry name" value="Nucleotide-diphossugar_trans"/>
</dbReference>
<organism evidence="1 2">
    <name type="scientific">Cryptophlebia leucotreta granulosis virus</name>
    <name type="common">ClGV</name>
    <name type="synonym">Cryptophlebia leucotreta granulovirus</name>
    <dbReference type="NCBI Taxonomy" id="35254"/>
    <lineage>
        <taxon>Viruses</taxon>
        <taxon>Viruses incertae sedis</taxon>
        <taxon>Naldaviricetes</taxon>
        <taxon>Lefavirales</taxon>
        <taxon>Baculoviridae</taxon>
        <taxon>Betabaculovirus</taxon>
        <taxon>Betabaculovirus cryleucotretae</taxon>
    </lineage>
</organism>
<proteinExistence type="predicted"/>
<organismHost>
    <name type="scientific">Tortricidae</name>
    <dbReference type="NCBI Taxonomy" id="7139"/>
</organismHost>
<dbReference type="Gene3D" id="3.90.550.10">
    <property type="entry name" value="Spore Coat Polysaccharide Biosynthesis Protein SpsA, Chain A"/>
    <property type="match status" value="1"/>
</dbReference>
<dbReference type="SUPFAM" id="SSF53448">
    <property type="entry name" value="Nucleotide-diphospho-sugar transferases"/>
    <property type="match status" value="1"/>
</dbReference>
<reference evidence="1 2" key="1">
    <citation type="journal article" date="1994" name="J. Gen. Virol.">
        <title>Genome organization of the DNA-binding protein gene region of Cryptophlebia leucotreta granulosis virus is closely related to that of nuclear polyhedrosis viruses.</title>
        <authorList>
            <person name="Jehle J.A."/>
            <person name="Backhaus H."/>
        </authorList>
    </citation>
    <scope>NUCLEOTIDE SEQUENCE [LARGE SCALE GENOMIC DNA]</scope>
    <source>
        <strain evidence="1">CV3</strain>
    </source>
</reference>
<dbReference type="GO" id="GO:0016757">
    <property type="term" value="F:glycosyltransferase activity"/>
    <property type="evidence" value="ECO:0007669"/>
    <property type="project" value="InterPro"/>
</dbReference>
<reference evidence="1 2" key="2">
    <citation type="journal article" date="1994" name="J. Gen. Virol.">
        <title>The granulin gene region of Cryptophlebia leucotreta granulosis virus: sequence analysis and phylogenetic considerations.</title>
        <authorList>
            <person name="Jehle J.A."/>
            <person name="Backhaus H."/>
        </authorList>
    </citation>
    <scope>NUCLEOTIDE SEQUENCE [LARGE SCALE GENOMIC DNA]</scope>
    <source>
        <strain evidence="1">CV3</strain>
    </source>
</reference>
<dbReference type="CAZy" id="GT8">
    <property type="family name" value="Glycosyltransferase Family 8"/>
</dbReference>